<feature type="transmembrane region" description="Helical" evidence="1">
    <location>
        <begin position="20"/>
        <end position="42"/>
    </location>
</feature>
<keyword evidence="4" id="KW-1185">Reference proteome</keyword>
<dbReference type="KEGG" id="pfer:IRI77_30870"/>
<gene>
    <name evidence="3" type="ORF">IRI77_30870</name>
</gene>
<name>A0A7S7NNZ8_PALFE</name>
<dbReference type="NCBIfam" id="TIGR02595">
    <property type="entry name" value="PEP_CTERM"/>
    <property type="match status" value="1"/>
</dbReference>
<dbReference type="EMBL" id="CP063849">
    <property type="protein sequence ID" value="QOY87133.1"/>
    <property type="molecule type" value="Genomic_DNA"/>
</dbReference>
<evidence type="ECO:0000313" key="4">
    <source>
        <dbReference type="Proteomes" id="UP000593892"/>
    </source>
</evidence>
<sequence>MQLSNIEYRAARPRTAPCWVRPLLVLAMLTMGASSGFGAMLYDINSSGSGSPFAGFNGNWGLRFSLTQTITVGSLGLWDEGADGLAGAHSVGVFTLGGSLLGSATVDNSSKVVASASTAGRWLFSNVATPFDLTAGSYVLGFYNQSGATDPFRGNSATTFMSGASWEAARARSGAGAFAMPDAVSGGINQGWLGPNLQTASPSSVPEPSTWSLMVLAGAAGAWRARSVRKAQRSARS</sequence>
<dbReference type="AlphaFoldDB" id="A0A7S7NNZ8"/>
<reference evidence="3 4" key="1">
    <citation type="submission" date="2020-10" db="EMBL/GenBank/DDBJ databases">
        <title>Complete genome sequence of Paludibaculum fermentans P105T, a facultatively anaerobic acidobacterium capable of dissimilatory Fe(III) reduction.</title>
        <authorList>
            <person name="Dedysh S.N."/>
            <person name="Beletsky A.V."/>
            <person name="Kulichevskaya I.S."/>
            <person name="Mardanov A.V."/>
            <person name="Ravin N.V."/>
        </authorList>
    </citation>
    <scope>NUCLEOTIDE SEQUENCE [LARGE SCALE GENOMIC DNA]</scope>
    <source>
        <strain evidence="3 4">P105</strain>
    </source>
</reference>
<organism evidence="3 4">
    <name type="scientific">Paludibaculum fermentans</name>
    <dbReference type="NCBI Taxonomy" id="1473598"/>
    <lineage>
        <taxon>Bacteria</taxon>
        <taxon>Pseudomonadati</taxon>
        <taxon>Acidobacteriota</taxon>
        <taxon>Terriglobia</taxon>
        <taxon>Bryobacterales</taxon>
        <taxon>Bryobacteraceae</taxon>
        <taxon>Paludibaculum</taxon>
    </lineage>
</organism>
<evidence type="ECO:0000256" key="1">
    <source>
        <dbReference type="SAM" id="Phobius"/>
    </source>
</evidence>
<protein>
    <submittedName>
        <fullName evidence="3">PEP-CTERM sorting domain-containing protein</fullName>
    </submittedName>
</protein>
<proteinExistence type="predicted"/>
<dbReference type="Proteomes" id="UP000593892">
    <property type="component" value="Chromosome"/>
</dbReference>
<dbReference type="RefSeq" id="WP_194448802.1">
    <property type="nucleotide sequence ID" value="NZ_CP063849.1"/>
</dbReference>
<feature type="domain" description="Ice-binding protein C-terminal" evidence="2">
    <location>
        <begin position="204"/>
        <end position="226"/>
    </location>
</feature>
<dbReference type="Pfam" id="PF07589">
    <property type="entry name" value="PEP-CTERM"/>
    <property type="match status" value="1"/>
</dbReference>
<keyword evidence="1" id="KW-0472">Membrane</keyword>
<dbReference type="InterPro" id="IPR013424">
    <property type="entry name" value="Ice-binding_C"/>
</dbReference>
<accession>A0A7S7NNZ8</accession>
<keyword evidence="1" id="KW-1133">Transmembrane helix</keyword>
<evidence type="ECO:0000313" key="3">
    <source>
        <dbReference type="EMBL" id="QOY87133.1"/>
    </source>
</evidence>
<evidence type="ECO:0000259" key="2">
    <source>
        <dbReference type="Pfam" id="PF07589"/>
    </source>
</evidence>
<keyword evidence="1" id="KW-0812">Transmembrane</keyword>